<dbReference type="PRINTS" id="PR00385">
    <property type="entry name" value="P450"/>
</dbReference>
<dbReference type="Proteomes" id="UP000650582">
    <property type="component" value="Unassembled WGS sequence"/>
</dbReference>
<dbReference type="InterPro" id="IPR050121">
    <property type="entry name" value="Cytochrome_P450_monoxygenase"/>
</dbReference>
<evidence type="ECO:0000313" key="11">
    <source>
        <dbReference type="EMBL" id="KAF8674180.1"/>
    </source>
</evidence>
<evidence type="ECO:0000256" key="9">
    <source>
        <dbReference type="PIRSR" id="PIRSR602401-1"/>
    </source>
</evidence>
<dbReference type="AlphaFoldDB" id="A0A8H7H1Z8"/>
<accession>A0A8H7H1Z8</accession>
<sequence>MSHLTMSLVLDHPLASLSAGIAAYLIVRKILQSRSNGVHSLPEPVGAHWFWGHEMIVHEASYGEAHTAWTNSYGSTYKIKGAMFHPDILVTTDPAAITHMFGKEVYSYVKSPVIRPIIDRLMGKSLTWAEGDVHKRQRQQLTRFFTTQTTRDMFDMINACARSGSEHLASEVTRTRCDPKYGAKVNLCDITSHITLDIIGRFAFDYDFECGKSEASQKIASSWKNQVDLGFQKAGLIGLVVLRAFPFIVDLPVKSIQAQGEVKTILREISEKILAHDTGDKQKEDLLSTLMKMVRRGEVDAPKEELLDHVSAMVLVGQETTSGAINFTLHELARNPGYQQRLRDEISALGREPTYEDLMTGMPWLDAVMKEGFRHRPPSSHTERVALKDDVLRLRNPVYNHQRGGRKINEVPIKAGQLIHIPSISMSHAKSVWGEDADEFRPERWLDPSRLPQAGATISGWNGLFVFSEGPRQCIGLRLAILSFKAILAAFINNFEFHDTGAIVKARFSATLQPFVQGEEEKGLQLPIGVSVIEHI</sequence>
<keyword evidence="7 9" id="KW-0408">Iron</keyword>
<comment type="similarity">
    <text evidence="3 10">Belongs to the cytochrome P450 family.</text>
</comment>
<evidence type="ECO:0000256" key="6">
    <source>
        <dbReference type="ARBA" id="ARBA00023002"/>
    </source>
</evidence>
<evidence type="ECO:0000256" key="8">
    <source>
        <dbReference type="ARBA" id="ARBA00023033"/>
    </source>
</evidence>
<dbReference type="GO" id="GO:0016705">
    <property type="term" value="F:oxidoreductase activity, acting on paired donors, with incorporation or reduction of molecular oxygen"/>
    <property type="evidence" value="ECO:0007669"/>
    <property type="project" value="InterPro"/>
</dbReference>
<dbReference type="PROSITE" id="PS00086">
    <property type="entry name" value="CYTOCHROME_P450"/>
    <property type="match status" value="1"/>
</dbReference>
<keyword evidence="4 9" id="KW-0349">Heme</keyword>
<dbReference type="PRINTS" id="PR00463">
    <property type="entry name" value="EP450I"/>
</dbReference>
<dbReference type="InterPro" id="IPR001128">
    <property type="entry name" value="Cyt_P450"/>
</dbReference>
<dbReference type="GO" id="GO:0005506">
    <property type="term" value="F:iron ion binding"/>
    <property type="evidence" value="ECO:0007669"/>
    <property type="project" value="InterPro"/>
</dbReference>
<dbReference type="GO" id="GO:0004497">
    <property type="term" value="F:monooxygenase activity"/>
    <property type="evidence" value="ECO:0007669"/>
    <property type="project" value="UniProtKB-KW"/>
</dbReference>
<dbReference type="EMBL" id="JACYCC010000131">
    <property type="protein sequence ID" value="KAF8674180.1"/>
    <property type="molecule type" value="Genomic_DNA"/>
</dbReference>
<reference evidence="11" key="1">
    <citation type="submission" date="2020-09" db="EMBL/GenBank/DDBJ databases">
        <title>Comparative genome analyses of four rice-infecting Rhizoctonia solani isolates reveal extensive enrichment of homogalacturonan modification genes.</title>
        <authorList>
            <person name="Lee D.-Y."/>
            <person name="Jeon J."/>
            <person name="Kim K.-T."/>
            <person name="Cheong K."/>
            <person name="Song H."/>
            <person name="Choi G."/>
            <person name="Ko J."/>
            <person name="Opiyo S.O."/>
            <person name="Zuo S."/>
            <person name="Madhav S."/>
            <person name="Lee Y.-H."/>
            <person name="Wang G.-L."/>
        </authorList>
    </citation>
    <scope>NUCLEOTIDE SEQUENCE</scope>
    <source>
        <strain evidence="11">AG1-IA YN-7</strain>
    </source>
</reference>
<evidence type="ECO:0000256" key="5">
    <source>
        <dbReference type="ARBA" id="ARBA00022723"/>
    </source>
</evidence>
<protein>
    <submittedName>
        <fullName evidence="11">Cytochrome p450</fullName>
    </submittedName>
</protein>
<keyword evidence="8 10" id="KW-0503">Monooxygenase</keyword>
<evidence type="ECO:0000256" key="2">
    <source>
        <dbReference type="ARBA" id="ARBA00005179"/>
    </source>
</evidence>
<organism evidence="11 12">
    <name type="scientific">Rhizoctonia solani</name>
    <dbReference type="NCBI Taxonomy" id="456999"/>
    <lineage>
        <taxon>Eukaryota</taxon>
        <taxon>Fungi</taxon>
        <taxon>Dikarya</taxon>
        <taxon>Basidiomycota</taxon>
        <taxon>Agaricomycotina</taxon>
        <taxon>Agaricomycetes</taxon>
        <taxon>Cantharellales</taxon>
        <taxon>Ceratobasidiaceae</taxon>
        <taxon>Rhizoctonia</taxon>
    </lineage>
</organism>
<evidence type="ECO:0000256" key="4">
    <source>
        <dbReference type="ARBA" id="ARBA00022617"/>
    </source>
</evidence>
<name>A0A8H7H1Z8_9AGAM</name>
<dbReference type="InterPro" id="IPR036396">
    <property type="entry name" value="Cyt_P450_sf"/>
</dbReference>
<dbReference type="Pfam" id="PF00067">
    <property type="entry name" value="p450"/>
    <property type="match status" value="1"/>
</dbReference>
<evidence type="ECO:0000313" key="12">
    <source>
        <dbReference type="Proteomes" id="UP000650582"/>
    </source>
</evidence>
<feature type="binding site" description="axial binding residue" evidence="9">
    <location>
        <position position="474"/>
    </location>
    <ligand>
        <name>heme</name>
        <dbReference type="ChEBI" id="CHEBI:30413"/>
    </ligand>
    <ligandPart>
        <name>Fe</name>
        <dbReference type="ChEBI" id="CHEBI:18248"/>
    </ligandPart>
</feature>
<comment type="pathway">
    <text evidence="2">Secondary metabolite biosynthesis.</text>
</comment>
<evidence type="ECO:0000256" key="1">
    <source>
        <dbReference type="ARBA" id="ARBA00001971"/>
    </source>
</evidence>
<dbReference type="PANTHER" id="PTHR24305:SF166">
    <property type="entry name" value="CYTOCHROME P450 12A4, MITOCHONDRIAL-RELATED"/>
    <property type="match status" value="1"/>
</dbReference>
<evidence type="ECO:0000256" key="10">
    <source>
        <dbReference type="RuleBase" id="RU000461"/>
    </source>
</evidence>
<evidence type="ECO:0000256" key="3">
    <source>
        <dbReference type="ARBA" id="ARBA00010617"/>
    </source>
</evidence>
<dbReference type="SUPFAM" id="SSF48264">
    <property type="entry name" value="Cytochrome P450"/>
    <property type="match status" value="1"/>
</dbReference>
<dbReference type="Gene3D" id="1.10.630.10">
    <property type="entry name" value="Cytochrome P450"/>
    <property type="match status" value="1"/>
</dbReference>
<dbReference type="GO" id="GO:0020037">
    <property type="term" value="F:heme binding"/>
    <property type="evidence" value="ECO:0007669"/>
    <property type="project" value="InterPro"/>
</dbReference>
<proteinExistence type="inferred from homology"/>
<keyword evidence="6 10" id="KW-0560">Oxidoreductase</keyword>
<comment type="caution">
    <text evidence="11">The sequence shown here is derived from an EMBL/GenBank/DDBJ whole genome shotgun (WGS) entry which is preliminary data.</text>
</comment>
<keyword evidence="5 9" id="KW-0479">Metal-binding</keyword>
<gene>
    <name evidence="11" type="ORF">RHS04_07534</name>
</gene>
<comment type="cofactor">
    <cofactor evidence="1 9">
        <name>heme</name>
        <dbReference type="ChEBI" id="CHEBI:30413"/>
    </cofactor>
</comment>
<dbReference type="InterPro" id="IPR017972">
    <property type="entry name" value="Cyt_P450_CS"/>
</dbReference>
<dbReference type="InterPro" id="IPR002401">
    <property type="entry name" value="Cyt_P450_E_grp-I"/>
</dbReference>
<dbReference type="PANTHER" id="PTHR24305">
    <property type="entry name" value="CYTOCHROME P450"/>
    <property type="match status" value="1"/>
</dbReference>
<evidence type="ECO:0000256" key="7">
    <source>
        <dbReference type="ARBA" id="ARBA00023004"/>
    </source>
</evidence>